<evidence type="ECO:0000313" key="2">
    <source>
        <dbReference type="Proteomes" id="UP001497512"/>
    </source>
</evidence>
<dbReference type="InterPro" id="IPR037015">
    <property type="entry name" value="APT_N_sf"/>
</dbReference>
<protein>
    <submittedName>
        <fullName evidence="1">Uncharacterized protein</fullName>
    </submittedName>
</protein>
<sequence>MLTGKKRVMQCKIHALEESKKGFEQRSKAYAARIAVVADVILYYHLLRIGIENMEENLDLPKEIEKLNDSRELVLLTGEVCKDTLKGALMHLGEDYDRYKKYNGLVEGVTISFKLFKFHEPLPREYRLATVQEVNRHPEELYKAMPGWEIANLVDGSVPGALCGGSTSLQIRNNVGHKLVVPADPGVTFKLFNINEQLPLSYRLATVQEVCYHRHALFEAMPNWEIANLADVSVEGARYGGQTRRCGSQACGIRNDVGYKLAVASTENGS</sequence>
<gene>
    <name evidence="1" type="ORF">CSSPTR1EN2_LOCUS480</name>
</gene>
<accession>A0ABP0T8J8</accession>
<evidence type="ECO:0000313" key="1">
    <source>
        <dbReference type="EMBL" id="CAK9189837.1"/>
    </source>
</evidence>
<organism evidence="1 2">
    <name type="scientific">Sphagnum troendelagicum</name>
    <dbReference type="NCBI Taxonomy" id="128251"/>
    <lineage>
        <taxon>Eukaryota</taxon>
        <taxon>Viridiplantae</taxon>
        <taxon>Streptophyta</taxon>
        <taxon>Embryophyta</taxon>
        <taxon>Bryophyta</taxon>
        <taxon>Sphagnophytina</taxon>
        <taxon>Sphagnopsida</taxon>
        <taxon>Sphagnales</taxon>
        <taxon>Sphagnaceae</taxon>
        <taxon>Sphagnum</taxon>
    </lineage>
</organism>
<dbReference type="EMBL" id="OZ019893">
    <property type="protein sequence ID" value="CAK9189837.1"/>
    <property type="molecule type" value="Genomic_DNA"/>
</dbReference>
<keyword evidence="2" id="KW-1185">Reference proteome</keyword>
<name>A0ABP0T8J8_9BRYO</name>
<dbReference type="Proteomes" id="UP001497512">
    <property type="component" value="Chromosome 1"/>
</dbReference>
<dbReference type="Gene3D" id="3.10.40.10">
    <property type="entry name" value="Aerolysin/Pertussis toxin (APT), N-terminal domain"/>
    <property type="match status" value="1"/>
</dbReference>
<reference evidence="1 2" key="1">
    <citation type="submission" date="2024-02" db="EMBL/GenBank/DDBJ databases">
        <authorList>
            <consortium name="ELIXIR-Norway"/>
            <consortium name="Elixir Norway"/>
        </authorList>
    </citation>
    <scope>NUCLEOTIDE SEQUENCE [LARGE SCALE GENOMIC DNA]</scope>
</reference>
<proteinExistence type="predicted"/>